<name>A0ABX8B2K7_9BACT</name>
<protein>
    <submittedName>
        <fullName evidence="1">Peptidase</fullName>
    </submittedName>
</protein>
<proteinExistence type="predicted"/>
<keyword evidence="2" id="KW-1185">Reference proteome</keyword>
<evidence type="ECO:0000313" key="1">
    <source>
        <dbReference type="EMBL" id="QUV95230.1"/>
    </source>
</evidence>
<dbReference type="PIRSF" id="PIRSF009120">
    <property type="entry name" value="UCP009120_prtse"/>
    <property type="match status" value="1"/>
</dbReference>
<sequence length="242" mass="27129">MTFCLGIKTVEGLVAVADTRITSGTECRTSRKLTIHRAAAAPVFVMTSGLRSARDKVVTYFDEWLRGETVIHRRLYELVNAYGEQVRRVVREDHAMLERDGLRFDLFSIIGGRLPDDGEHRLFLVYPQANWVEIGESSPYAIIGNAFYGKPILDRMLDYGCSLEAALKAALLAFDCTLTSASDVSYPLDVAVLRAGASDFIEHRFTEPDMASYAVWWRTNLRRLVADAPGNWLSFLNLESGL</sequence>
<evidence type="ECO:0000313" key="2">
    <source>
        <dbReference type="Proteomes" id="UP000677668"/>
    </source>
</evidence>
<dbReference type="EMBL" id="CP072643">
    <property type="protein sequence ID" value="QUV95230.1"/>
    <property type="molecule type" value="Genomic_DNA"/>
</dbReference>
<dbReference type="InterPro" id="IPR016545">
    <property type="entry name" value="UCP009120_prtse"/>
</dbReference>
<gene>
    <name evidence="1" type="ORF">J8C05_14520</name>
</gene>
<organism evidence="1 2">
    <name type="scientific">Chloracidobacterium sp. N</name>
    <dbReference type="NCBI Taxonomy" id="2821540"/>
    <lineage>
        <taxon>Bacteria</taxon>
        <taxon>Pseudomonadati</taxon>
        <taxon>Acidobacteriota</taxon>
        <taxon>Terriglobia</taxon>
        <taxon>Terriglobales</taxon>
        <taxon>Acidobacteriaceae</taxon>
        <taxon>Chloracidobacterium</taxon>
        <taxon>Chloracidobacterium aggregatum</taxon>
    </lineage>
</organism>
<accession>A0ABX8B2K7</accession>
<dbReference type="Proteomes" id="UP000677668">
    <property type="component" value="Chromosome 2"/>
</dbReference>
<dbReference type="Gene3D" id="3.60.20.10">
    <property type="entry name" value="Glutamine Phosphoribosylpyrophosphate, subunit 1, domain 1"/>
    <property type="match status" value="1"/>
</dbReference>
<dbReference type="InterPro" id="IPR001353">
    <property type="entry name" value="Proteasome_sua/b"/>
</dbReference>
<reference evidence="1 2" key="1">
    <citation type="submission" date="2021-03" db="EMBL/GenBank/DDBJ databases">
        <title>Genomic and phenotypic characterization of Chloracidobacterium isolates provides evidence for multiple species.</title>
        <authorList>
            <person name="Saini M.K."/>
            <person name="Costas A.M.G."/>
            <person name="Tank M."/>
            <person name="Bryant D.A."/>
        </authorList>
    </citation>
    <scope>NUCLEOTIDE SEQUENCE [LARGE SCALE GENOMIC DNA]</scope>
    <source>
        <strain evidence="1 2">N</strain>
    </source>
</reference>
<dbReference type="SUPFAM" id="SSF56235">
    <property type="entry name" value="N-terminal nucleophile aminohydrolases (Ntn hydrolases)"/>
    <property type="match status" value="1"/>
</dbReference>
<dbReference type="Pfam" id="PF00227">
    <property type="entry name" value="Proteasome"/>
    <property type="match status" value="1"/>
</dbReference>
<dbReference type="InterPro" id="IPR029055">
    <property type="entry name" value="Ntn_hydrolases_N"/>
</dbReference>
<dbReference type="RefSeq" id="WP_014101464.1">
    <property type="nucleotide sequence ID" value="NZ_CP072643.1"/>
</dbReference>